<protein>
    <submittedName>
        <fullName evidence="3">Integrase core domain protein</fullName>
    </submittedName>
</protein>
<evidence type="ECO:0000259" key="2">
    <source>
        <dbReference type="PROSITE" id="PS50994"/>
    </source>
</evidence>
<dbReference type="GO" id="GO:0003676">
    <property type="term" value="F:nucleic acid binding"/>
    <property type="evidence" value="ECO:0007669"/>
    <property type="project" value="InterPro"/>
</dbReference>
<keyword evidence="4" id="KW-1185">Reference proteome</keyword>
<accession>A0A328TUC3</accession>
<reference evidence="3" key="1">
    <citation type="submission" date="2018-04" db="EMBL/GenBank/DDBJ databases">
        <title>Genomes of the Obligate Erwinia dacicola and Facultative Enterobacter sp. OLF Endosymbionts of the Olive Fruit fly, Bactrocera oleae.</title>
        <authorList>
            <person name="Estes A.M."/>
            <person name="Hearn D.J."/>
            <person name="Agarwal S."/>
            <person name="Pierson E.A."/>
            <person name="Dunning-Hotopp J.C."/>
        </authorList>
    </citation>
    <scope>NUCLEOTIDE SEQUENCE [LARGE SCALE GENOMIC DNA]</scope>
    <source>
        <strain evidence="3">Oroville</strain>
    </source>
</reference>
<dbReference type="SUPFAM" id="SSF53098">
    <property type="entry name" value="Ribonuclease H-like"/>
    <property type="match status" value="1"/>
</dbReference>
<dbReference type="PANTHER" id="PTHR35004">
    <property type="entry name" value="TRANSPOSASE RV3428C-RELATED"/>
    <property type="match status" value="1"/>
</dbReference>
<dbReference type="InterPro" id="IPR036397">
    <property type="entry name" value="RNaseH_sf"/>
</dbReference>
<organism evidence="3 4">
    <name type="scientific">Candidatus Erwinia dacicola</name>
    <dbReference type="NCBI Taxonomy" id="252393"/>
    <lineage>
        <taxon>Bacteria</taxon>
        <taxon>Pseudomonadati</taxon>
        <taxon>Pseudomonadota</taxon>
        <taxon>Gammaproteobacteria</taxon>
        <taxon>Enterobacterales</taxon>
        <taxon>Erwiniaceae</taxon>
        <taxon>Erwinia</taxon>
    </lineage>
</organism>
<dbReference type="InterPro" id="IPR054353">
    <property type="entry name" value="IstA-like_C"/>
</dbReference>
<dbReference type="Gene3D" id="3.30.420.10">
    <property type="entry name" value="Ribonuclease H-like superfamily/Ribonuclease H"/>
    <property type="match status" value="1"/>
</dbReference>
<comment type="similarity">
    <text evidence="1">Belongs to the transposase IS21/IS408/IS1162 family.</text>
</comment>
<dbReference type="GO" id="GO:0015074">
    <property type="term" value="P:DNA integration"/>
    <property type="evidence" value="ECO:0007669"/>
    <property type="project" value="InterPro"/>
</dbReference>
<evidence type="ECO:0000313" key="3">
    <source>
        <dbReference type="EMBL" id="RAP71456.1"/>
    </source>
</evidence>
<evidence type="ECO:0000256" key="1">
    <source>
        <dbReference type="ARBA" id="ARBA00009277"/>
    </source>
</evidence>
<dbReference type="AlphaFoldDB" id="A0A328TUC3"/>
<dbReference type="InterPro" id="IPR012337">
    <property type="entry name" value="RNaseH-like_sf"/>
</dbReference>
<dbReference type="PANTHER" id="PTHR35004:SF7">
    <property type="entry name" value="INTEGRASE PROTEIN"/>
    <property type="match status" value="1"/>
</dbReference>
<feature type="domain" description="Integrase catalytic" evidence="2">
    <location>
        <begin position="1"/>
        <end position="108"/>
    </location>
</feature>
<comment type="caution">
    <text evidence="3">The sequence shown here is derived from an EMBL/GenBank/DDBJ whole genome shotgun (WGS) entry which is preliminary data.</text>
</comment>
<gene>
    <name evidence="3" type="ORF">ACZ87_01734</name>
</gene>
<proteinExistence type="inferred from homology"/>
<dbReference type="Pfam" id="PF22483">
    <property type="entry name" value="Mu-transpos_C_2"/>
    <property type="match status" value="1"/>
</dbReference>
<dbReference type="InterPro" id="IPR001584">
    <property type="entry name" value="Integrase_cat-core"/>
</dbReference>
<dbReference type="EMBL" id="LJAM02000142">
    <property type="protein sequence ID" value="RAP71456.1"/>
    <property type="molecule type" value="Genomic_DNA"/>
</dbReference>
<sequence length="213" mass="24868">MKTVLVDNQKAAVLKNHNGNVVFNAGFLQLAQHYGFQPRACRPRRARTKGKVERMVEYLKYNFFVPYTQFDSFAHVNQLLEQWLAEVADQRELRQFRQTPATRFEEAKGHLQALPATDFDTSYFDIRHVAWDGYIEVRGNRYSVPEAWCGRPVSIRITLDDELRIYGNEQLVATHRLNNRGAGWQTVPEHHAPLWQQVSMVEHRPLSAYEELL</sequence>
<dbReference type="Proteomes" id="UP000244334">
    <property type="component" value="Unassembled WGS sequence"/>
</dbReference>
<name>A0A328TUC3_9GAMM</name>
<evidence type="ECO:0000313" key="4">
    <source>
        <dbReference type="Proteomes" id="UP000244334"/>
    </source>
</evidence>
<dbReference type="PROSITE" id="PS50994">
    <property type="entry name" value="INTEGRASE"/>
    <property type="match status" value="1"/>
</dbReference>